<name>A0AAE0IB42_9PEZI</name>
<gene>
    <name evidence="1" type="ORF">B0H66DRAFT_638412</name>
</gene>
<reference evidence="1" key="2">
    <citation type="submission" date="2023-06" db="EMBL/GenBank/DDBJ databases">
        <authorList>
            <consortium name="Lawrence Berkeley National Laboratory"/>
            <person name="Haridas S."/>
            <person name="Hensen N."/>
            <person name="Bonometti L."/>
            <person name="Westerberg I."/>
            <person name="Brannstrom I.O."/>
            <person name="Guillou S."/>
            <person name="Cros-Aarteil S."/>
            <person name="Calhoun S."/>
            <person name="Kuo A."/>
            <person name="Mondo S."/>
            <person name="Pangilinan J."/>
            <person name="Riley R."/>
            <person name="Labutti K."/>
            <person name="Andreopoulos B."/>
            <person name="Lipzen A."/>
            <person name="Chen C."/>
            <person name="Yanf M."/>
            <person name="Daum C."/>
            <person name="Ng V."/>
            <person name="Clum A."/>
            <person name="Steindorff A."/>
            <person name="Ohm R."/>
            <person name="Martin F."/>
            <person name="Silar P."/>
            <person name="Natvig D."/>
            <person name="Lalanne C."/>
            <person name="Gautier V."/>
            <person name="Ament-Velasquez S.L."/>
            <person name="Kruys A."/>
            <person name="Hutchinson M.I."/>
            <person name="Powell A.J."/>
            <person name="Barry K."/>
            <person name="Miller A.N."/>
            <person name="Grigoriev I.V."/>
            <person name="Debuchy R."/>
            <person name="Gladieux P."/>
            <person name="Thoren M.H."/>
            <person name="Johannesson H."/>
        </authorList>
    </citation>
    <scope>NUCLEOTIDE SEQUENCE</scope>
    <source>
        <strain evidence="1">CBS 118394</strain>
    </source>
</reference>
<evidence type="ECO:0000313" key="2">
    <source>
        <dbReference type="Proteomes" id="UP001283341"/>
    </source>
</evidence>
<organism evidence="1 2">
    <name type="scientific">Apodospora peruviana</name>
    <dbReference type="NCBI Taxonomy" id="516989"/>
    <lineage>
        <taxon>Eukaryota</taxon>
        <taxon>Fungi</taxon>
        <taxon>Dikarya</taxon>
        <taxon>Ascomycota</taxon>
        <taxon>Pezizomycotina</taxon>
        <taxon>Sordariomycetes</taxon>
        <taxon>Sordariomycetidae</taxon>
        <taxon>Sordariales</taxon>
        <taxon>Lasiosphaeriaceae</taxon>
        <taxon>Apodospora</taxon>
    </lineage>
</organism>
<accession>A0AAE0IB42</accession>
<comment type="caution">
    <text evidence="1">The sequence shown here is derived from an EMBL/GenBank/DDBJ whole genome shotgun (WGS) entry which is preliminary data.</text>
</comment>
<evidence type="ECO:0000313" key="1">
    <source>
        <dbReference type="EMBL" id="KAK3321898.1"/>
    </source>
</evidence>
<dbReference type="Proteomes" id="UP001283341">
    <property type="component" value="Unassembled WGS sequence"/>
</dbReference>
<feature type="non-terminal residue" evidence="1">
    <location>
        <position position="219"/>
    </location>
</feature>
<proteinExistence type="predicted"/>
<protein>
    <submittedName>
        <fullName evidence="1">Uncharacterized protein</fullName>
    </submittedName>
</protein>
<reference evidence="1" key="1">
    <citation type="journal article" date="2023" name="Mol. Phylogenet. Evol.">
        <title>Genome-scale phylogeny and comparative genomics of the fungal order Sordariales.</title>
        <authorList>
            <person name="Hensen N."/>
            <person name="Bonometti L."/>
            <person name="Westerberg I."/>
            <person name="Brannstrom I.O."/>
            <person name="Guillou S."/>
            <person name="Cros-Aarteil S."/>
            <person name="Calhoun S."/>
            <person name="Haridas S."/>
            <person name="Kuo A."/>
            <person name="Mondo S."/>
            <person name="Pangilinan J."/>
            <person name="Riley R."/>
            <person name="LaButti K."/>
            <person name="Andreopoulos B."/>
            <person name="Lipzen A."/>
            <person name="Chen C."/>
            <person name="Yan M."/>
            <person name="Daum C."/>
            <person name="Ng V."/>
            <person name="Clum A."/>
            <person name="Steindorff A."/>
            <person name="Ohm R.A."/>
            <person name="Martin F."/>
            <person name="Silar P."/>
            <person name="Natvig D.O."/>
            <person name="Lalanne C."/>
            <person name="Gautier V."/>
            <person name="Ament-Velasquez S.L."/>
            <person name="Kruys A."/>
            <person name="Hutchinson M.I."/>
            <person name="Powell A.J."/>
            <person name="Barry K."/>
            <person name="Miller A.N."/>
            <person name="Grigoriev I.V."/>
            <person name="Debuchy R."/>
            <person name="Gladieux P."/>
            <person name="Hiltunen Thoren M."/>
            <person name="Johannesson H."/>
        </authorList>
    </citation>
    <scope>NUCLEOTIDE SEQUENCE</scope>
    <source>
        <strain evidence="1">CBS 118394</strain>
    </source>
</reference>
<dbReference type="EMBL" id="JAUEDM010000003">
    <property type="protein sequence ID" value="KAK3321898.1"/>
    <property type="molecule type" value="Genomic_DNA"/>
</dbReference>
<keyword evidence="2" id="KW-1185">Reference proteome</keyword>
<dbReference type="AlphaFoldDB" id="A0AAE0IB42"/>
<sequence>MILMLSDHAAVRLCELDERIQDTDFGEVDFELEDKVISTVQDVATAASEDQSLSLHHNPLTTMATAIELDETMHWIDSYCYQFRSLVDTVRKVERLSDRSRSVLSYLHAGLFGCLPAAEEVKERDDVDLSLPYNPLARAYIEVNDLYNNTLKDRDDATEFYRARNFTPIFRKKIVVSQIRLAILNLEVTMFRLDQELRKHEEEHEYEAFFIHGKRIEIR</sequence>